<reference evidence="3 4" key="1">
    <citation type="submission" date="2019-03" db="EMBL/GenBank/DDBJ databases">
        <authorList>
            <person name="Gaulin E."/>
            <person name="Dumas B."/>
        </authorList>
    </citation>
    <scope>NUCLEOTIDE SEQUENCE [LARGE SCALE GENOMIC DNA]</scope>
    <source>
        <strain evidence="3">CBS 568.67</strain>
    </source>
</reference>
<feature type="compositionally biased region" description="Polar residues" evidence="1">
    <location>
        <begin position="192"/>
        <end position="203"/>
    </location>
</feature>
<feature type="region of interest" description="Disordered" evidence="1">
    <location>
        <begin position="192"/>
        <end position="237"/>
    </location>
</feature>
<organism evidence="3 4">
    <name type="scientific">Aphanomyces stellatus</name>
    <dbReference type="NCBI Taxonomy" id="120398"/>
    <lineage>
        <taxon>Eukaryota</taxon>
        <taxon>Sar</taxon>
        <taxon>Stramenopiles</taxon>
        <taxon>Oomycota</taxon>
        <taxon>Saprolegniomycetes</taxon>
        <taxon>Saprolegniales</taxon>
        <taxon>Verrucalvaceae</taxon>
        <taxon>Aphanomyces</taxon>
    </lineage>
</organism>
<dbReference type="AlphaFoldDB" id="A0A485L3Q4"/>
<accession>A0A485L3Q4</accession>
<name>A0A485L3Q4_9STRA</name>
<feature type="region of interest" description="Disordered" evidence="1">
    <location>
        <begin position="98"/>
        <end position="119"/>
    </location>
</feature>
<gene>
    <name evidence="3" type="primary">Aste57867_15570</name>
    <name evidence="2" type="ORF">As57867_015514</name>
    <name evidence="3" type="ORF">ASTE57867_15570</name>
</gene>
<evidence type="ECO:0000313" key="4">
    <source>
        <dbReference type="Proteomes" id="UP000332933"/>
    </source>
</evidence>
<dbReference type="OrthoDB" id="71468at2759"/>
<reference evidence="2" key="2">
    <citation type="submission" date="2019-06" db="EMBL/GenBank/DDBJ databases">
        <title>Genomics analysis of Aphanomyces spp. identifies a new class of oomycete effector associated with host adaptation.</title>
        <authorList>
            <person name="Gaulin E."/>
        </authorList>
    </citation>
    <scope>NUCLEOTIDE SEQUENCE</scope>
    <source>
        <strain evidence="2">CBS 578.67</strain>
    </source>
</reference>
<evidence type="ECO:0000256" key="1">
    <source>
        <dbReference type="SAM" id="MobiDB-lite"/>
    </source>
</evidence>
<evidence type="ECO:0000313" key="3">
    <source>
        <dbReference type="EMBL" id="VFT92372.1"/>
    </source>
</evidence>
<dbReference type="EMBL" id="VJMH01005688">
    <property type="protein sequence ID" value="KAF0693473.1"/>
    <property type="molecule type" value="Genomic_DNA"/>
</dbReference>
<evidence type="ECO:0000313" key="2">
    <source>
        <dbReference type="EMBL" id="KAF0693473.1"/>
    </source>
</evidence>
<dbReference type="EMBL" id="CAADRA010005709">
    <property type="protein sequence ID" value="VFT92372.1"/>
    <property type="molecule type" value="Genomic_DNA"/>
</dbReference>
<sequence length="237" mass="27466">MPDTNPMTVWAKLDIRRLPTLVKEVDALAKNAVEIKKTYSDTQMETFLSSLEARIDEVDELRRDYPDDPRVMVVEKQLFRLREVRVYLCRNPSSIQKTRLHEPKRAQVPESSPPKAAPVKPMYKWETRHASWLATATINTPDVSYIALKEPGHYSTRSPVENTLELEGLFEFQIVMTEDEWRWHQVSSNRMGTDMIQPSSNNDVKLPRSRNTSSERKRLTLRTRQVQGDSMRAPSLA</sequence>
<protein>
    <submittedName>
        <fullName evidence="3">Aste57867_15570 protein</fullName>
    </submittedName>
</protein>
<proteinExistence type="predicted"/>
<keyword evidence="4" id="KW-1185">Reference proteome</keyword>
<dbReference type="Proteomes" id="UP000332933">
    <property type="component" value="Unassembled WGS sequence"/>
</dbReference>